<keyword evidence="3" id="KW-1185">Reference proteome</keyword>
<feature type="region of interest" description="Disordered" evidence="1">
    <location>
        <begin position="1"/>
        <end position="94"/>
    </location>
</feature>
<gene>
    <name evidence="2" type="ORF">NKR23_g11592</name>
</gene>
<protein>
    <submittedName>
        <fullName evidence="2">BTB domain-containingtranscription factor</fullName>
    </submittedName>
</protein>
<feature type="compositionally biased region" description="Acidic residues" evidence="1">
    <location>
        <begin position="334"/>
        <end position="344"/>
    </location>
</feature>
<accession>A0AA38VH52</accession>
<dbReference type="AlphaFoldDB" id="A0AA38VH52"/>
<name>A0AA38VH52_9PEZI</name>
<dbReference type="EMBL" id="JANBVO010000064">
    <property type="protein sequence ID" value="KAJ9131728.1"/>
    <property type="molecule type" value="Genomic_DNA"/>
</dbReference>
<dbReference type="Proteomes" id="UP001174694">
    <property type="component" value="Unassembled WGS sequence"/>
</dbReference>
<dbReference type="PANTHER" id="PTHR34776:SF1">
    <property type="entry name" value="F17F16.3 PROTEIN"/>
    <property type="match status" value="1"/>
</dbReference>
<sequence>MTVTTRGGEKAAVAASEAGTGDKRKLDTSGSPPAPKARKKEDEEQRGGLGNEQTSRDDRPVKDEERQSDKNEQEEPLSKSVRRAAAGESAVEPHARVGSMPSNILEKGIIYFFFRGRVNVDEPQGVGDIARSYIVLRPVDKDAKLGRGPIGDAGNSRLCAIPKKTLPQSGRDRWIAFVEKAGTSFDTLKETFLTSSDYATKTSGTSHRPAATPVGEGVYAITSTGRESHLAYMLTIPEKLGEVQREIGLKEKGSFIISTRNPEYPAPKTAQLPGAPEYPKGVIDEFRSLRWLPTKPKHLDFAKAQFLLIGESSGIRKAVEPTDEDKKDPAKDEPVDELENLEDEDKQRMAHLSNDDSEAIFADLETRAKDYPKLQTTF</sequence>
<feature type="compositionally biased region" description="Basic and acidic residues" evidence="1">
    <location>
        <begin position="54"/>
        <end position="77"/>
    </location>
</feature>
<dbReference type="PANTHER" id="PTHR34776">
    <property type="entry name" value="F17F16.3 PROTEIN"/>
    <property type="match status" value="1"/>
</dbReference>
<evidence type="ECO:0000313" key="3">
    <source>
        <dbReference type="Proteomes" id="UP001174694"/>
    </source>
</evidence>
<feature type="region of interest" description="Disordered" evidence="1">
    <location>
        <begin position="317"/>
        <end position="358"/>
    </location>
</feature>
<feature type="compositionally biased region" description="Basic and acidic residues" evidence="1">
    <location>
        <begin position="317"/>
        <end position="333"/>
    </location>
</feature>
<comment type="caution">
    <text evidence="2">The sequence shown here is derived from an EMBL/GenBank/DDBJ whole genome shotgun (WGS) entry which is preliminary data.</text>
</comment>
<evidence type="ECO:0000313" key="2">
    <source>
        <dbReference type="EMBL" id="KAJ9131728.1"/>
    </source>
</evidence>
<evidence type="ECO:0000256" key="1">
    <source>
        <dbReference type="SAM" id="MobiDB-lite"/>
    </source>
</evidence>
<proteinExistence type="predicted"/>
<organism evidence="2 3">
    <name type="scientific">Pleurostoma richardsiae</name>
    <dbReference type="NCBI Taxonomy" id="41990"/>
    <lineage>
        <taxon>Eukaryota</taxon>
        <taxon>Fungi</taxon>
        <taxon>Dikarya</taxon>
        <taxon>Ascomycota</taxon>
        <taxon>Pezizomycotina</taxon>
        <taxon>Sordariomycetes</taxon>
        <taxon>Sordariomycetidae</taxon>
        <taxon>Calosphaeriales</taxon>
        <taxon>Pleurostomataceae</taxon>
        <taxon>Pleurostoma</taxon>
    </lineage>
</organism>
<reference evidence="2" key="1">
    <citation type="submission" date="2022-07" db="EMBL/GenBank/DDBJ databases">
        <title>Fungi with potential for degradation of polypropylene.</title>
        <authorList>
            <person name="Gostincar C."/>
        </authorList>
    </citation>
    <scope>NUCLEOTIDE SEQUENCE</scope>
    <source>
        <strain evidence="2">EXF-13308</strain>
    </source>
</reference>